<dbReference type="InterPro" id="IPR001279">
    <property type="entry name" value="Metallo-B-lactamas"/>
</dbReference>
<evidence type="ECO:0000313" key="4">
    <source>
        <dbReference type="Proteomes" id="UP000198618"/>
    </source>
</evidence>
<keyword evidence="4" id="KW-1185">Reference proteome</keyword>
<evidence type="ECO:0000256" key="1">
    <source>
        <dbReference type="ARBA" id="ARBA00022833"/>
    </source>
</evidence>
<feature type="domain" description="Metallo-beta-lactamase" evidence="2">
    <location>
        <begin position="18"/>
        <end position="188"/>
    </location>
</feature>
<proteinExistence type="predicted"/>
<name>A0A1H9YME2_9BACI</name>
<dbReference type="PANTHER" id="PTHR46018:SF4">
    <property type="entry name" value="METALLO-HYDROLASE YHFI-RELATED"/>
    <property type="match status" value="1"/>
</dbReference>
<accession>A0A1H9YME2</accession>
<sequence>MKLTVIGFWGGFPAPGGATSSYLLEKDGFTLLIDAGSGSLSKLQHYKHVMDIDAVVLSHYHHDHIADIGVLQYAWLVQSYVTGMKEILPIYGHKEDPSGFESLTHECTEGIAYDPADTLTIGPFSITFLKTKHPVPCYGMRITDGEKVIVYTADTSYKDEWIPFSKEADLLITDCNFYADQDGAGAGHMTSHEGAKIAKNAGVKQLLLSHLPQYREPRDLVREARYYFDGEIQLAEEGLIWENEELSFDCS</sequence>
<dbReference type="OrthoDB" id="9794898at2"/>
<gene>
    <name evidence="3" type="ORF">SAMN05216389_101479</name>
</gene>
<dbReference type="CDD" id="cd07716">
    <property type="entry name" value="RNaseZ_short-form-like_MBL-fold"/>
    <property type="match status" value="1"/>
</dbReference>
<reference evidence="3 4" key="1">
    <citation type="submission" date="2016-10" db="EMBL/GenBank/DDBJ databases">
        <authorList>
            <person name="de Groot N.N."/>
        </authorList>
    </citation>
    <scope>NUCLEOTIDE SEQUENCE [LARGE SCALE GENOMIC DNA]</scope>
    <source>
        <strain evidence="3 4">IBRC-M 10780</strain>
    </source>
</reference>
<dbReference type="Proteomes" id="UP000198618">
    <property type="component" value="Unassembled WGS sequence"/>
</dbReference>
<evidence type="ECO:0000313" key="3">
    <source>
        <dbReference type="EMBL" id="SES70217.1"/>
    </source>
</evidence>
<dbReference type="SMART" id="SM00849">
    <property type="entry name" value="Lactamase_B"/>
    <property type="match status" value="1"/>
</dbReference>
<evidence type="ECO:0000259" key="2">
    <source>
        <dbReference type="SMART" id="SM00849"/>
    </source>
</evidence>
<organism evidence="3 4">
    <name type="scientific">Oceanobacillus limi</name>
    <dbReference type="NCBI Taxonomy" id="930131"/>
    <lineage>
        <taxon>Bacteria</taxon>
        <taxon>Bacillati</taxon>
        <taxon>Bacillota</taxon>
        <taxon>Bacilli</taxon>
        <taxon>Bacillales</taxon>
        <taxon>Bacillaceae</taxon>
        <taxon>Oceanobacillus</taxon>
    </lineage>
</organism>
<dbReference type="InterPro" id="IPR036866">
    <property type="entry name" value="RibonucZ/Hydroxyglut_hydro"/>
</dbReference>
<dbReference type="GO" id="GO:0042781">
    <property type="term" value="F:3'-tRNA processing endoribonuclease activity"/>
    <property type="evidence" value="ECO:0007669"/>
    <property type="project" value="TreeGrafter"/>
</dbReference>
<dbReference type="RefSeq" id="WP_090866410.1">
    <property type="nucleotide sequence ID" value="NZ_FOHE01000001.1"/>
</dbReference>
<dbReference type="AlphaFoldDB" id="A0A1H9YME2"/>
<dbReference type="Gene3D" id="3.60.15.10">
    <property type="entry name" value="Ribonuclease Z/Hydroxyacylglutathione hydrolase-like"/>
    <property type="match status" value="1"/>
</dbReference>
<dbReference type="Pfam" id="PF12706">
    <property type="entry name" value="Lactamase_B_2"/>
    <property type="match status" value="1"/>
</dbReference>
<dbReference type="STRING" id="930131.SAMN05216389_101479"/>
<dbReference type="PANTHER" id="PTHR46018">
    <property type="entry name" value="ZINC PHOSPHODIESTERASE ELAC PROTEIN 1"/>
    <property type="match status" value="1"/>
</dbReference>
<dbReference type="EMBL" id="FOHE01000001">
    <property type="protein sequence ID" value="SES70217.1"/>
    <property type="molecule type" value="Genomic_DNA"/>
</dbReference>
<dbReference type="SUPFAM" id="SSF56281">
    <property type="entry name" value="Metallo-hydrolase/oxidoreductase"/>
    <property type="match status" value="1"/>
</dbReference>
<keyword evidence="1" id="KW-0862">Zinc</keyword>
<protein>
    <submittedName>
        <fullName evidence="3">Ribonuclease BN, tRNA processing enzyme</fullName>
    </submittedName>
</protein>